<feature type="transmembrane region" description="Helical" evidence="8">
    <location>
        <begin position="327"/>
        <end position="348"/>
    </location>
</feature>
<evidence type="ECO:0000259" key="10">
    <source>
        <dbReference type="Pfam" id="PF02254"/>
    </source>
</evidence>
<dbReference type="GO" id="GO:1902600">
    <property type="term" value="P:proton transmembrane transport"/>
    <property type="evidence" value="ECO:0007669"/>
    <property type="project" value="InterPro"/>
</dbReference>
<feature type="region of interest" description="Disordered" evidence="7">
    <location>
        <begin position="548"/>
        <end position="572"/>
    </location>
</feature>
<feature type="transmembrane region" description="Helical" evidence="8">
    <location>
        <begin position="150"/>
        <end position="172"/>
    </location>
</feature>
<dbReference type="InterPro" id="IPR036291">
    <property type="entry name" value="NAD(P)-bd_dom_sf"/>
</dbReference>
<feature type="transmembrane region" description="Helical" evidence="8">
    <location>
        <begin position="293"/>
        <end position="315"/>
    </location>
</feature>
<evidence type="ECO:0000256" key="8">
    <source>
        <dbReference type="SAM" id="Phobius"/>
    </source>
</evidence>
<evidence type="ECO:0000256" key="6">
    <source>
        <dbReference type="ARBA" id="ARBA00023136"/>
    </source>
</evidence>
<sequence>MALDEIVLATDFAVLIVAATVLSYIARLTKQPTIVAYVLTGLVVGPIGFGIVAEDQLIEILAELGLGFLLFLLGIEMRFEDIREIARPVAAIAFGQAILQAIASTAVALFLGFTLFQSLMIALATTFGATPIIVKVLGDKDDLETLYGKVDVGVLIFQDIYLVMALAILAVGSVEGIGEIAANIGRVFLLMGLIGLVSSLASKYFLPTLLRASAANKSTLFTVGIAWAFLFIFAAESLELSVEIGAFLAGLALAQLPYSTELKERMRPVTNFFIAIFFASIALQMEIDQLLAYWQEAVIACILLLGINFFIVFGLFYSQRFDIETSFLGTISMLQVSEFSLVLGALALEQEFIEEGILGFLSLMALITMPTSTYYVLYNRRIYAAVRPYLERLERDDPIETQPVEYENHAVIVGYSRLTSELADVLNDAVDEIVFIEDRAEHVSELQEADYGFIFGNARHGDVRQEANLAGAEVLVSDANRTDVNRRLVEDAPDALSIIAATTESESRLLRESGADYVVLKRGFIGEELESFLELLDDHHAFERHLTARNERARDGSPRTSDSSAPAGEYDV</sequence>
<feature type="transmembrane region" description="Helical" evidence="8">
    <location>
        <begin position="218"/>
        <end position="234"/>
    </location>
</feature>
<dbReference type="GO" id="GO:0006813">
    <property type="term" value="P:potassium ion transport"/>
    <property type="evidence" value="ECO:0007669"/>
    <property type="project" value="InterPro"/>
</dbReference>
<keyword evidence="4 8" id="KW-0812">Transmembrane</keyword>
<keyword evidence="6 8" id="KW-0472">Membrane</keyword>
<evidence type="ECO:0000256" key="2">
    <source>
        <dbReference type="ARBA" id="ARBA00005551"/>
    </source>
</evidence>
<dbReference type="Proteomes" id="UP001321047">
    <property type="component" value="Unassembled WGS sequence"/>
</dbReference>
<dbReference type="RefSeq" id="WP_342809138.1">
    <property type="nucleotide sequence ID" value="NZ_JAOPJZ010000010.1"/>
</dbReference>
<dbReference type="Gene3D" id="1.20.1530.20">
    <property type="match status" value="1"/>
</dbReference>
<feature type="transmembrane region" description="Helical" evidence="8">
    <location>
        <begin position="6"/>
        <end position="26"/>
    </location>
</feature>
<evidence type="ECO:0000256" key="5">
    <source>
        <dbReference type="ARBA" id="ARBA00022989"/>
    </source>
</evidence>
<name>A0AAP2Z9F9_9EURY</name>
<dbReference type="InterPro" id="IPR006153">
    <property type="entry name" value="Cation/H_exchanger_TM"/>
</dbReference>
<dbReference type="InterPro" id="IPR003148">
    <property type="entry name" value="RCK_N"/>
</dbReference>
<proteinExistence type="inferred from homology"/>
<evidence type="ECO:0000256" key="3">
    <source>
        <dbReference type="ARBA" id="ARBA00022448"/>
    </source>
</evidence>
<dbReference type="EMBL" id="JAOPJZ010000010">
    <property type="protein sequence ID" value="MCU4752808.1"/>
    <property type="molecule type" value="Genomic_DNA"/>
</dbReference>
<comment type="similarity">
    <text evidence="2">Belongs to the monovalent cation:proton antiporter 2 (CPA2) transporter (TC 2.A.37) family.</text>
</comment>
<feature type="transmembrane region" description="Helical" evidence="8">
    <location>
        <begin position="270"/>
        <end position="287"/>
    </location>
</feature>
<gene>
    <name evidence="11" type="ORF">OB919_12620</name>
</gene>
<feature type="transmembrane region" description="Helical" evidence="8">
    <location>
        <begin position="119"/>
        <end position="138"/>
    </location>
</feature>
<dbReference type="AlphaFoldDB" id="A0AAP2Z9F9"/>
<evidence type="ECO:0000256" key="7">
    <source>
        <dbReference type="SAM" id="MobiDB-lite"/>
    </source>
</evidence>
<dbReference type="SUPFAM" id="SSF51735">
    <property type="entry name" value="NAD(P)-binding Rossmann-fold domains"/>
    <property type="match status" value="1"/>
</dbReference>
<reference evidence="11 12" key="1">
    <citation type="submission" date="2022-09" db="EMBL/GenBank/DDBJ databases">
        <title>Enrichment on poylsaccharides allowed isolation of novel metabolic and taxonomic groups of Haloarchaea.</title>
        <authorList>
            <person name="Sorokin D.Y."/>
            <person name="Elcheninov A.G."/>
            <person name="Khizhniak T.V."/>
            <person name="Kolganova T.V."/>
            <person name="Kublanov I.V."/>
        </authorList>
    </citation>
    <scope>NUCLEOTIDE SEQUENCE [LARGE SCALE GENOMIC DNA]</scope>
    <source>
        <strain evidence="11 12">AArc-curdl1</strain>
    </source>
</reference>
<dbReference type="PANTHER" id="PTHR42751:SF3">
    <property type="entry name" value="SODIUM_GLUTAMATE SYMPORTER"/>
    <property type="match status" value="1"/>
</dbReference>
<keyword evidence="12" id="KW-1185">Reference proteome</keyword>
<feature type="compositionally biased region" description="Basic and acidic residues" evidence="7">
    <location>
        <begin position="548"/>
        <end position="557"/>
    </location>
</feature>
<dbReference type="GO" id="GO:0016020">
    <property type="term" value="C:membrane"/>
    <property type="evidence" value="ECO:0007669"/>
    <property type="project" value="UniProtKB-SubCell"/>
</dbReference>
<feature type="transmembrane region" description="Helical" evidence="8">
    <location>
        <begin position="184"/>
        <end position="206"/>
    </location>
</feature>
<evidence type="ECO:0000313" key="12">
    <source>
        <dbReference type="Proteomes" id="UP001321047"/>
    </source>
</evidence>
<feature type="transmembrane region" description="Helical" evidence="8">
    <location>
        <begin position="89"/>
        <end position="113"/>
    </location>
</feature>
<comment type="subcellular location">
    <subcellularLocation>
        <location evidence="1">Membrane</location>
        <topology evidence="1">Multi-pass membrane protein</topology>
    </subcellularLocation>
</comment>
<evidence type="ECO:0000256" key="1">
    <source>
        <dbReference type="ARBA" id="ARBA00004141"/>
    </source>
</evidence>
<dbReference type="Gene3D" id="3.40.50.720">
    <property type="entry name" value="NAD(P)-binding Rossmann-like Domain"/>
    <property type="match status" value="1"/>
</dbReference>
<organism evidence="11 12">
    <name type="scientific">Natronosalvus hydrolyticus</name>
    <dbReference type="NCBI Taxonomy" id="2979988"/>
    <lineage>
        <taxon>Archaea</taxon>
        <taxon>Methanobacteriati</taxon>
        <taxon>Methanobacteriota</taxon>
        <taxon>Stenosarchaea group</taxon>
        <taxon>Halobacteria</taxon>
        <taxon>Halobacteriales</taxon>
        <taxon>Natrialbaceae</taxon>
        <taxon>Natronosalvus</taxon>
    </lineage>
</organism>
<keyword evidence="3" id="KW-0813">Transport</keyword>
<accession>A0AAP2Z9F9</accession>
<dbReference type="GO" id="GO:0015297">
    <property type="term" value="F:antiporter activity"/>
    <property type="evidence" value="ECO:0007669"/>
    <property type="project" value="InterPro"/>
</dbReference>
<evidence type="ECO:0000313" key="11">
    <source>
        <dbReference type="EMBL" id="MCU4752808.1"/>
    </source>
</evidence>
<dbReference type="Pfam" id="PF00999">
    <property type="entry name" value="Na_H_Exchanger"/>
    <property type="match status" value="1"/>
</dbReference>
<feature type="transmembrane region" description="Helical" evidence="8">
    <location>
        <begin position="360"/>
        <end position="378"/>
    </location>
</feature>
<protein>
    <submittedName>
        <fullName evidence="11">Cation:proton antiporter</fullName>
    </submittedName>
</protein>
<feature type="transmembrane region" description="Helical" evidence="8">
    <location>
        <begin position="58"/>
        <end position="77"/>
    </location>
</feature>
<feature type="transmembrane region" description="Helical" evidence="8">
    <location>
        <begin position="33"/>
        <end position="52"/>
    </location>
</feature>
<keyword evidence="5 8" id="KW-1133">Transmembrane helix</keyword>
<feature type="domain" description="Cation/H+ exchanger transmembrane" evidence="9">
    <location>
        <begin position="17"/>
        <end position="370"/>
    </location>
</feature>
<dbReference type="InterPro" id="IPR038770">
    <property type="entry name" value="Na+/solute_symporter_sf"/>
</dbReference>
<dbReference type="Pfam" id="PF02254">
    <property type="entry name" value="TrkA_N"/>
    <property type="match status" value="1"/>
</dbReference>
<evidence type="ECO:0000256" key="4">
    <source>
        <dbReference type="ARBA" id="ARBA00022692"/>
    </source>
</evidence>
<comment type="caution">
    <text evidence="11">The sequence shown here is derived from an EMBL/GenBank/DDBJ whole genome shotgun (WGS) entry which is preliminary data.</text>
</comment>
<feature type="transmembrane region" description="Helical" evidence="8">
    <location>
        <begin position="240"/>
        <end position="258"/>
    </location>
</feature>
<dbReference type="PANTHER" id="PTHR42751">
    <property type="entry name" value="SODIUM/HYDROGEN EXCHANGER FAMILY/TRKA DOMAIN PROTEIN"/>
    <property type="match status" value="1"/>
</dbReference>
<feature type="domain" description="RCK N-terminal" evidence="10">
    <location>
        <begin position="411"/>
        <end position="519"/>
    </location>
</feature>
<evidence type="ECO:0000259" key="9">
    <source>
        <dbReference type="Pfam" id="PF00999"/>
    </source>
</evidence>